<gene>
    <name evidence="1" type="ORF">UXM345_LOCUS37076</name>
</gene>
<sequence>MFDDECACIAKILSVQDKLIYAIVPTYLDDFVIPLINNHRCVEKIYTYQPSEDQGPTYCIREYPKICVDLNNIPIIILFLDLSQPFRLSYSAINIKEFYYIEQCTQSINNSGLPDIFLIVSMSKFFDIRALAELDPVHAIYVVTDIKSNDQFETMSIHLKLSGIFGLNEDLLNQLITDICFYRQIQRHLPTMNAFKLEPNILHKLSDHQIEFLCVQLFSGILPQLPMQSLTSSSNTQDNVRLLADIIQANVEIKNLFKDFNISALASSVTAL</sequence>
<feature type="non-terminal residue" evidence="1">
    <location>
        <position position="1"/>
    </location>
</feature>
<evidence type="ECO:0000313" key="1">
    <source>
        <dbReference type="EMBL" id="CAF4373346.1"/>
    </source>
</evidence>
<protein>
    <submittedName>
        <fullName evidence="1">Uncharacterized protein</fullName>
    </submittedName>
</protein>
<name>A0A820MJ97_9BILA</name>
<comment type="caution">
    <text evidence="1">The sequence shown here is derived from an EMBL/GenBank/DDBJ whole genome shotgun (WGS) entry which is preliminary data.</text>
</comment>
<accession>A0A820MJ97</accession>
<dbReference type="Proteomes" id="UP000663842">
    <property type="component" value="Unassembled WGS sequence"/>
</dbReference>
<organism evidence="1 2">
    <name type="scientific">Rotaria magnacalcarata</name>
    <dbReference type="NCBI Taxonomy" id="392030"/>
    <lineage>
        <taxon>Eukaryota</taxon>
        <taxon>Metazoa</taxon>
        <taxon>Spiralia</taxon>
        <taxon>Gnathifera</taxon>
        <taxon>Rotifera</taxon>
        <taxon>Eurotatoria</taxon>
        <taxon>Bdelloidea</taxon>
        <taxon>Philodinida</taxon>
        <taxon>Philodinidae</taxon>
        <taxon>Rotaria</taxon>
    </lineage>
</organism>
<reference evidence="1" key="1">
    <citation type="submission" date="2021-02" db="EMBL/GenBank/DDBJ databases">
        <authorList>
            <person name="Nowell W R."/>
        </authorList>
    </citation>
    <scope>NUCLEOTIDE SEQUENCE</scope>
</reference>
<proteinExistence type="predicted"/>
<evidence type="ECO:0000313" key="2">
    <source>
        <dbReference type="Proteomes" id="UP000663842"/>
    </source>
</evidence>
<dbReference type="EMBL" id="CAJOBF010019032">
    <property type="protein sequence ID" value="CAF4373346.1"/>
    <property type="molecule type" value="Genomic_DNA"/>
</dbReference>
<dbReference type="AlphaFoldDB" id="A0A820MJ97"/>